<evidence type="ECO:0000313" key="2">
    <source>
        <dbReference type="EMBL" id="CAH0476885.1"/>
    </source>
</evidence>
<evidence type="ECO:0000313" key="3">
    <source>
        <dbReference type="Proteomes" id="UP001160483"/>
    </source>
</evidence>
<organism evidence="2 3">
    <name type="scientific">Peronospora belbahrii</name>
    <dbReference type="NCBI Taxonomy" id="622444"/>
    <lineage>
        <taxon>Eukaryota</taxon>
        <taxon>Sar</taxon>
        <taxon>Stramenopiles</taxon>
        <taxon>Oomycota</taxon>
        <taxon>Peronosporomycetes</taxon>
        <taxon>Peronosporales</taxon>
        <taxon>Peronosporaceae</taxon>
        <taxon>Peronospora</taxon>
    </lineage>
</organism>
<protein>
    <submittedName>
        <fullName evidence="2">Uncharacterized protein</fullName>
    </submittedName>
</protein>
<accession>A0AAU9KU35</accession>
<reference evidence="2" key="1">
    <citation type="submission" date="2021-11" db="EMBL/GenBank/DDBJ databases">
        <authorList>
            <person name="Islam A."/>
            <person name="Islam S."/>
            <person name="Flora M.S."/>
            <person name="Rahman M."/>
            <person name="Ziaur R.M."/>
            <person name="Epstein J.H."/>
            <person name="Hassan M."/>
            <person name="Klassen M."/>
            <person name="Woodard K."/>
            <person name="Webb A."/>
            <person name="Webby R.J."/>
            <person name="El Zowalaty M.E."/>
        </authorList>
    </citation>
    <scope>NUCLEOTIDE SEQUENCE</scope>
    <source>
        <strain evidence="2">Pbs3</strain>
    </source>
</reference>
<proteinExistence type="predicted"/>
<sequence length="186" mass="21161">MGGDSSATCVYDAVRTIMKLQGHKFELCDTHIDEFKRRKKMDRVAQGGLRSEQTGPAGILAVEKKPGIYLVATLDDLFRGSCFVTMVGTNKMAFAYEDGIEMGLGVYKYAKKICWNRECFTTDGNGQWEAEKAGEAEWNEHSAMMCTVPMARKPAKQRRRHTKRRPQQRIRQQLEAAGRVSRRIHE</sequence>
<dbReference type="EMBL" id="CAKKTJ010000164">
    <property type="protein sequence ID" value="CAH0476885.1"/>
    <property type="molecule type" value="Genomic_DNA"/>
</dbReference>
<feature type="region of interest" description="Disordered" evidence="1">
    <location>
        <begin position="152"/>
        <end position="186"/>
    </location>
</feature>
<name>A0AAU9KU35_9STRA</name>
<dbReference type="AlphaFoldDB" id="A0AAU9KU35"/>
<comment type="caution">
    <text evidence="2">The sequence shown here is derived from an EMBL/GenBank/DDBJ whole genome shotgun (WGS) entry which is preliminary data.</text>
</comment>
<gene>
    <name evidence="2" type="ORF">PBS003_LOCUS3649</name>
</gene>
<evidence type="ECO:0000256" key="1">
    <source>
        <dbReference type="SAM" id="MobiDB-lite"/>
    </source>
</evidence>
<feature type="compositionally biased region" description="Basic residues" evidence="1">
    <location>
        <begin position="153"/>
        <end position="168"/>
    </location>
</feature>
<dbReference type="Proteomes" id="UP001160483">
    <property type="component" value="Unassembled WGS sequence"/>
</dbReference>